<dbReference type="Proteomes" id="UP001238603">
    <property type="component" value="Unassembled WGS sequence"/>
</dbReference>
<comment type="caution">
    <text evidence="3">The sequence shown here is derived from an EMBL/GenBank/DDBJ whole genome shotgun (WGS) entry which is preliminary data.</text>
</comment>
<dbReference type="EC" id="1.14.19.-" evidence="3"/>
<feature type="domain" description="Fatty acid desaturase" evidence="2">
    <location>
        <begin position="81"/>
        <end position="312"/>
    </location>
</feature>
<organism evidence="3 4">
    <name type="scientific">Roseateles subflavus</name>
    <dbReference type="NCBI Taxonomy" id="3053353"/>
    <lineage>
        <taxon>Bacteria</taxon>
        <taxon>Pseudomonadati</taxon>
        <taxon>Pseudomonadota</taxon>
        <taxon>Betaproteobacteria</taxon>
        <taxon>Burkholderiales</taxon>
        <taxon>Sphaerotilaceae</taxon>
        <taxon>Roseateles</taxon>
    </lineage>
</organism>
<gene>
    <name evidence="3" type="ORF">QRD43_21015</name>
</gene>
<proteinExistence type="predicted"/>
<feature type="transmembrane region" description="Helical" evidence="1">
    <location>
        <begin position="57"/>
        <end position="75"/>
    </location>
</feature>
<reference evidence="3 4" key="1">
    <citation type="submission" date="2023-06" db="EMBL/GenBank/DDBJ databases">
        <title>Pelomonas sp. APW6 16S ribosomal RNA gene genome sequencing and assembly.</title>
        <authorList>
            <person name="Woo H."/>
        </authorList>
    </citation>
    <scope>NUCLEOTIDE SEQUENCE [LARGE SCALE GENOMIC DNA]</scope>
    <source>
        <strain evidence="3 4">APW6</strain>
    </source>
</reference>
<feature type="transmembrane region" description="Helical" evidence="1">
    <location>
        <begin position="210"/>
        <end position="230"/>
    </location>
</feature>
<evidence type="ECO:0000313" key="4">
    <source>
        <dbReference type="Proteomes" id="UP001238603"/>
    </source>
</evidence>
<dbReference type="Pfam" id="PF00487">
    <property type="entry name" value="FA_desaturase"/>
    <property type="match status" value="1"/>
</dbReference>
<evidence type="ECO:0000313" key="3">
    <source>
        <dbReference type="EMBL" id="MDL5034397.1"/>
    </source>
</evidence>
<keyword evidence="3" id="KW-0560">Oxidoreductase</keyword>
<accession>A0ABT7LNG5</accession>
<feature type="transmembrane region" description="Helical" evidence="1">
    <location>
        <begin position="82"/>
        <end position="102"/>
    </location>
</feature>
<evidence type="ECO:0000256" key="1">
    <source>
        <dbReference type="SAM" id="Phobius"/>
    </source>
</evidence>
<name>A0ABT7LNG5_9BURK</name>
<keyword evidence="1" id="KW-0472">Membrane</keyword>
<keyword evidence="1" id="KW-0812">Transmembrane</keyword>
<dbReference type="GO" id="GO:0016491">
    <property type="term" value="F:oxidoreductase activity"/>
    <property type="evidence" value="ECO:0007669"/>
    <property type="project" value="UniProtKB-KW"/>
</dbReference>
<evidence type="ECO:0000259" key="2">
    <source>
        <dbReference type="Pfam" id="PF00487"/>
    </source>
</evidence>
<dbReference type="EMBL" id="JASVDS010000008">
    <property type="protein sequence ID" value="MDL5034397.1"/>
    <property type="molecule type" value="Genomic_DNA"/>
</dbReference>
<keyword evidence="4" id="KW-1185">Reference proteome</keyword>
<dbReference type="InterPro" id="IPR005804">
    <property type="entry name" value="FA_desaturase_dom"/>
</dbReference>
<dbReference type="RefSeq" id="WP_285984472.1">
    <property type="nucleotide sequence ID" value="NZ_JASVDS010000008.1"/>
</dbReference>
<protein>
    <submittedName>
        <fullName evidence="3">Fatty acid desaturase</fullName>
        <ecNumber evidence="3">1.14.19.-</ecNumber>
    </submittedName>
</protein>
<sequence>MSTLQTATASHHGVSDEAAAQSASLALPTALRYDKRALSKAALDDINALNGAAPAAFTWQLIGSWVVIALAWAAAIYSSSPVVYVVAAVIVATRMNILGLLVHDQAHLCGYRGRWGDTVVNLLAGYPLLGLTVETYAQIHLAHHRDYFGKTDPDFARKSGRDWTFPMPAGRLASLLLKDLLGLSVISLFKGKAAAIEYQEFKRPNATPKWVRPAFLVSLAIALTLLHAWFYFAVLWVLPLLTVMSAIVRWGAICEHVYGKPNDTIESSTPLILPGPIARVLLPNLNFTLHPYHHWHPGIPFSALPKVHEIYQKEGLVIQENVFNGYPSYWRFLTDMSRGKIN</sequence>
<keyword evidence="1" id="KW-1133">Transmembrane helix</keyword>